<dbReference type="EnsemblPlants" id="LPERR07G15350.1">
    <property type="protein sequence ID" value="LPERR07G15350.1"/>
    <property type="gene ID" value="LPERR07G15350"/>
</dbReference>
<evidence type="ECO:0000259" key="1">
    <source>
        <dbReference type="PROSITE" id="PS50181"/>
    </source>
</evidence>
<dbReference type="SUPFAM" id="SSF81383">
    <property type="entry name" value="F-box domain"/>
    <property type="match status" value="2"/>
</dbReference>
<dbReference type="InterPro" id="IPR036047">
    <property type="entry name" value="F-box-like_dom_sf"/>
</dbReference>
<dbReference type="InterPro" id="IPR053781">
    <property type="entry name" value="F-box_AtFBL13-like"/>
</dbReference>
<organism evidence="2 3">
    <name type="scientific">Leersia perrieri</name>
    <dbReference type="NCBI Taxonomy" id="77586"/>
    <lineage>
        <taxon>Eukaryota</taxon>
        <taxon>Viridiplantae</taxon>
        <taxon>Streptophyta</taxon>
        <taxon>Embryophyta</taxon>
        <taxon>Tracheophyta</taxon>
        <taxon>Spermatophyta</taxon>
        <taxon>Magnoliopsida</taxon>
        <taxon>Liliopsida</taxon>
        <taxon>Poales</taxon>
        <taxon>Poaceae</taxon>
        <taxon>BOP clade</taxon>
        <taxon>Oryzoideae</taxon>
        <taxon>Oryzeae</taxon>
        <taxon>Oryzinae</taxon>
        <taxon>Leersia</taxon>
    </lineage>
</organism>
<accession>A0A0D9X023</accession>
<dbReference type="PROSITE" id="PS50181">
    <property type="entry name" value="FBOX"/>
    <property type="match status" value="1"/>
</dbReference>
<evidence type="ECO:0000313" key="3">
    <source>
        <dbReference type="Proteomes" id="UP000032180"/>
    </source>
</evidence>
<evidence type="ECO:0000313" key="2">
    <source>
        <dbReference type="EnsemblPlants" id="LPERR07G15350.1"/>
    </source>
</evidence>
<dbReference type="InterPro" id="IPR055411">
    <property type="entry name" value="LRR_FXL15/At3g58940/PEG3-like"/>
</dbReference>
<sequence length="447" mass="50550">MAYMSRAPENNSAAAGHGYHGPDLISGLPDELLHHVLTFVPTLDSICTSVLSRRWIDVWTRVPQLILRDEILDIELMTDILSRYAADVYITDLKICYHWDYPQLYEAQVTSWAEFAAQRVTGRVDLSVTTQFETAWPNEFVDLPCFGWATEISIYSSGMAVRLPPPAAVTGGGDEFTRLTRLQMSHLRLSDDGEGISDVVSRRCPRLEILELDHIGDGVYDDVISLSLHSESLQSLRIVSVCCLRRLEVDAANMHEMRVEYCFAESNGPTAMRLSAPAMEVLGWEDKCPNEVELITLPMFLKELFYSEIPDPRSYRVAEILEHFARVGVLRLSLIHRVQLPYCSELDLSVITKQHMSYGSCIIHFLKRNSTIRSLALTLHAYHPEMCRVHKSNSIAAAAGHSYNGPDLISSLPNEIFHHVLIILTTPETIRTSVLSHRWIGVWTQLF</sequence>
<reference evidence="3" key="2">
    <citation type="submission" date="2013-12" db="EMBL/GenBank/DDBJ databases">
        <authorList>
            <person name="Yu Y."/>
            <person name="Lee S."/>
            <person name="de Baynast K."/>
            <person name="Wissotski M."/>
            <person name="Liu L."/>
            <person name="Talag J."/>
            <person name="Goicoechea J."/>
            <person name="Angelova A."/>
            <person name="Jetty R."/>
            <person name="Kudrna D."/>
            <person name="Golser W."/>
            <person name="Rivera L."/>
            <person name="Zhang J."/>
            <person name="Wing R."/>
        </authorList>
    </citation>
    <scope>NUCLEOTIDE SEQUENCE</scope>
</reference>
<name>A0A0D9X023_9ORYZ</name>
<dbReference type="InterPro" id="IPR055312">
    <property type="entry name" value="FBL15-like"/>
</dbReference>
<feature type="domain" description="F-box" evidence="1">
    <location>
        <begin position="406"/>
        <end position="447"/>
    </location>
</feature>
<dbReference type="HOGENOM" id="CLU_017148_7_0_1"/>
<dbReference type="Pfam" id="PF00646">
    <property type="entry name" value="F-box"/>
    <property type="match status" value="2"/>
</dbReference>
<dbReference type="CDD" id="cd22160">
    <property type="entry name" value="F-box_AtFBL13-like"/>
    <property type="match status" value="1"/>
</dbReference>
<proteinExistence type="predicted"/>
<dbReference type="InterPro" id="IPR001810">
    <property type="entry name" value="F-box_dom"/>
</dbReference>
<dbReference type="PANTHER" id="PTHR34709:SF25">
    <property type="entry name" value="OS06G0688400 PROTEIN"/>
    <property type="match status" value="1"/>
</dbReference>
<dbReference type="Gramene" id="LPERR07G15350.1">
    <property type="protein sequence ID" value="LPERR07G15350.1"/>
    <property type="gene ID" value="LPERR07G15350"/>
</dbReference>
<reference evidence="2 3" key="1">
    <citation type="submission" date="2012-08" db="EMBL/GenBank/DDBJ databases">
        <title>Oryza genome evolution.</title>
        <authorList>
            <person name="Wing R.A."/>
        </authorList>
    </citation>
    <scope>NUCLEOTIDE SEQUENCE</scope>
</reference>
<dbReference type="Pfam" id="PF24758">
    <property type="entry name" value="LRR_At5g56370"/>
    <property type="match status" value="1"/>
</dbReference>
<protein>
    <recommendedName>
        <fullName evidence="1">F-box domain-containing protein</fullName>
    </recommendedName>
</protein>
<dbReference type="AlphaFoldDB" id="A0A0D9X023"/>
<dbReference type="Proteomes" id="UP000032180">
    <property type="component" value="Chromosome 7"/>
</dbReference>
<keyword evidence="3" id="KW-1185">Reference proteome</keyword>
<reference evidence="2" key="3">
    <citation type="submission" date="2015-04" db="UniProtKB">
        <authorList>
            <consortium name="EnsemblPlants"/>
        </authorList>
    </citation>
    <scope>IDENTIFICATION</scope>
</reference>
<dbReference type="STRING" id="77586.A0A0D9X023"/>
<dbReference type="PANTHER" id="PTHR34709">
    <property type="entry name" value="OS10G0396666 PROTEIN"/>
    <property type="match status" value="1"/>
</dbReference>
<dbReference type="eggNOG" id="ENOG502QWF7">
    <property type="taxonomic scope" value="Eukaryota"/>
</dbReference>